<evidence type="ECO:0000313" key="9">
    <source>
        <dbReference type="EMBL" id="VVD05354.1"/>
    </source>
</evidence>
<feature type="transmembrane region" description="Helical" evidence="8">
    <location>
        <begin position="29"/>
        <end position="56"/>
    </location>
</feature>
<comment type="similarity">
    <text evidence="2 7">Belongs to the MIP/aquaporin (TC 1.A.8) family.</text>
</comment>
<evidence type="ECO:0000313" key="10">
    <source>
        <dbReference type="Proteomes" id="UP000324832"/>
    </source>
</evidence>
<dbReference type="PANTHER" id="PTHR19139:SF270">
    <property type="entry name" value="ENTOMOGLYCEROPORIN 1-RELATED"/>
    <property type="match status" value="1"/>
</dbReference>
<dbReference type="Gene3D" id="1.20.1080.10">
    <property type="entry name" value="Glycerol uptake facilitator protein"/>
    <property type="match status" value="1"/>
</dbReference>
<dbReference type="InterPro" id="IPR000425">
    <property type="entry name" value="MIP"/>
</dbReference>
<dbReference type="AlphaFoldDB" id="A0A5E4R5N7"/>
<feature type="transmembrane region" description="Helical" evidence="8">
    <location>
        <begin position="121"/>
        <end position="142"/>
    </location>
</feature>
<dbReference type="PANTHER" id="PTHR19139">
    <property type="entry name" value="AQUAPORIN TRANSPORTER"/>
    <property type="match status" value="1"/>
</dbReference>
<dbReference type="EMBL" id="FZQP02006961">
    <property type="protein sequence ID" value="VVD05354.1"/>
    <property type="molecule type" value="Genomic_DNA"/>
</dbReference>
<dbReference type="GO" id="GO:0015267">
    <property type="term" value="F:channel activity"/>
    <property type="evidence" value="ECO:0007669"/>
    <property type="project" value="InterPro"/>
</dbReference>
<feature type="transmembrane region" description="Helical" evidence="8">
    <location>
        <begin position="226"/>
        <end position="246"/>
    </location>
</feature>
<feature type="transmembrane region" description="Helical" evidence="8">
    <location>
        <begin position="93"/>
        <end position="115"/>
    </location>
</feature>
<keyword evidence="5 8" id="KW-1133">Transmembrane helix</keyword>
<keyword evidence="10" id="KW-1185">Reference proteome</keyword>
<dbReference type="Pfam" id="PF00230">
    <property type="entry name" value="MIP"/>
    <property type="match status" value="1"/>
</dbReference>
<evidence type="ECO:0000256" key="7">
    <source>
        <dbReference type="RuleBase" id="RU000477"/>
    </source>
</evidence>
<evidence type="ECO:0000256" key="6">
    <source>
        <dbReference type="ARBA" id="ARBA00023136"/>
    </source>
</evidence>
<evidence type="ECO:0000256" key="3">
    <source>
        <dbReference type="ARBA" id="ARBA00022448"/>
    </source>
</evidence>
<evidence type="ECO:0000256" key="4">
    <source>
        <dbReference type="ARBA" id="ARBA00022692"/>
    </source>
</evidence>
<name>A0A5E4R5N7_9NEOP</name>
<keyword evidence="4 7" id="KW-0812">Transmembrane</keyword>
<dbReference type="InterPro" id="IPR023271">
    <property type="entry name" value="Aquaporin-like"/>
</dbReference>
<dbReference type="PRINTS" id="PR00783">
    <property type="entry name" value="MINTRINSICP"/>
</dbReference>
<feature type="transmembrane region" description="Helical" evidence="8">
    <location>
        <begin position="68"/>
        <end position="86"/>
    </location>
</feature>
<sequence length="270" mass="28684">MSVNTQLVNLQEEETGDRITRKKTAQRKAINATAILAEIVSTMFLVSLGCMCTVPIDGLANATPMYGPLGFGLIVLFNITSFGHLSGAHMNPAVTLAAVIWGQISIVSGILYFIAQCTGSTIGYGILVALSPTGFTSGAICVTQPSLKYTVYQALGFEVILTAALVFITCAVWDPVNKDSQESNAIKVGLTVAGLSFAGGPMTGAGMNPARSLGPAIWTSSWRAHWVYWAGPFLGSFLAVLIYKFIWLPDNKKTNICAVPDTGEGLVRKL</sequence>
<feature type="transmembrane region" description="Helical" evidence="8">
    <location>
        <begin position="154"/>
        <end position="174"/>
    </location>
</feature>
<keyword evidence="6 8" id="KW-0472">Membrane</keyword>
<reference evidence="9 10" key="1">
    <citation type="submission" date="2017-07" db="EMBL/GenBank/DDBJ databases">
        <authorList>
            <person name="Talla V."/>
            <person name="Backstrom N."/>
        </authorList>
    </citation>
    <scope>NUCLEOTIDE SEQUENCE [LARGE SCALE GENOMIC DNA]</scope>
</reference>
<dbReference type="GO" id="GO:0005886">
    <property type="term" value="C:plasma membrane"/>
    <property type="evidence" value="ECO:0007669"/>
    <property type="project" value="TreeGrafter"/>
</dbReference>
<dbReference type="InterPro" id="IPR034294">
    <property type="entry name" value="Aquaporin_transptr"/>
</dbReference>
<evidence type="ECO:0008006" key="11">
    <source>
        <dbReference type="Google" id="ProtNLM"/>
    </source>
</evidence>
<dbReference type="Proteomes" id="UP000324832">
    <property type="component" value="Unassembled WGS sequence"/>
</dbReference>
<dbReference type="PROSITE" id="PS00221">
    <property type="entry name" value="MIP"/>
    <property type="match status" value="1"/>
</dbReference>
<protein>
    <recommendedName>
        <fullName evidence="11">Aquaporin</fullName>
    </recommendedName>
</protein>
<comment type="subcellular location">
    <subcellularLocation>
        <location evidence="1">Membrane</location>
        <topology evidence="1">Multi-pass membrane protein</topology>
    </subcellularLocation>
</comment>
<gene>
    <name evidence="9" type="ORF">LSINAPIS_LOCUS14911</name>
</gene>
<evidence type="ECO:0000256" key="2">
    <source>
        <dbReference type="ARBA" id="ARBA00006175"/>
    </source>
</evidence>
<dbReference type="InterPro" id="IPR022357">
    <property type="entry name" value="MIP_CS"/>
</dbReference>
<evidence type="ECO:0000256" key="5">
    <source>
        <dbReference type="ARBA" id="ARBA00022989"/>
    </source>
</evidence>
<dbReference type="SUPFAM" id="SSF81338">
    <property type="entry name" value="Aquaporin-like"/>
    <property type="match status" value="1"/>
</dbReference>
<proteinExistence type="inferred from homology"/>
<accession>A0A5E4R5N7</accession>
<evidence type="ECO:0000256" key="1">
    <source>
        <dbReference type="ARBA" id="ARBA00004141"/>
    </source>
</evidence>
<organism evidence="9 10">
    <name type="scientific">Leptidea sinapis</name>
    <dbReference type="NCBI Taxonomy" id="189913"/>
    <lineage>
        <taxon>Eukaryota</taxon>
        <taxon>Metazoa</taxon>
        <taxon>Ecdysozoa</taxon>
        <taxon>Arthropoda</taxon>
        <taxon>Hexapoda</taxon>
        <taxon>Insecta</taxon>
        <taxon>Pterygota</taxon>
        <taxon>Neoptera</taxon>
        <taxon>Endopterygota</taxon>
        <taxon>Lepidoptera</taxon>
        <taxon>Glossata</taxon>
        <taxon>Ditrysia</taxon>
        <taxon>Papilionoidea</taxon>
        <taxon>Pieridae</taxon>
        <taxon>Dismorphiinae</taxon>
        <taxon>Leptidea</taxon>
    </lineage>
</organism>
<evidence type="ECO:0000256" key="8">
    <source>
        <dbReference type="SAM" id="Phobius"/>
    </source>
</evidence>
<keyword evidence="3 7" id="KW-0813">Transport</keyword>